<keyword evidence="6" id="KW-0808">Transferase</keyword>
<dbReference type="Gene3D" id="3.90.1150.10">
    <property type="entry name" value="Aspartate Aminotransferase, domain 1"/>
    <property type="match status" value="1"/>
</dbReference>
<dbReference type="FunFam" id="3.40.640.10:FF:000053">
    <property type="entry name" value="Aminotransferase, class I"/>
    <property type="match status" value="1"/>
</dbReference>
<evidence type="ECO:0000256" key="8">
    <source>
        <dbReference type="ARBA" id="ARBA00023015"/>
    </source>
</evidence>
<dbReference type="Pfam" id="PF00155">
    <property type="entry name" value="Aminotran_1_2"/>
    <property type="match status" value="1"/>
</dbReference>
<comment type="subunit">
    <text evidence="4">Homodimer.</text>
</comment>
<dbReference type="InterPro" id="IPR004839">
    <property type="entry name" value="Aminotransferase_I/II_large"/>
</dbReference>
<evidence type="ECO:0000256" key="3">
    <source>
        <dbReference type="ARBA" id="ARBA00007441"/>
    </source>
</evidence>
<evidence type="ECO:0000256" key="2">
    <source>
        <dbReference type="ARBA" id="ARBA00005384"/>
    </source>
</evidence>
<dbReference type="InterPro" id="IPR015424">
    <property type="entry name" value="PyrdxlP-dep_Trfase"/>
</dbReference>
<comment type="similarity">
    <text evidence="2">In the C-terminal section; belongs to the class-I pyridoxal-phosphate-dependent aminotransferase family.</text>
</comment>
<evidence type="ECO:0000256" key="9">
    <source>
        <dbReference type="ARBA" id="ARBA00023125"/>
    </source>
</evidence>
<sequence>MITINKNEAIPLSKQIYVSFVDKIRSGLLTGGTKLPTVRQLAKDIEVSLVTVMKAYKQLEEDGFLELSKGKGTYVKTQQHSEPSKTGHDFDWQLSIPDYLHRSQYARFQDSDASYHFSSSMIDPALFPNQYMDQLIAQVFMQNPRILSQYGGIQGDLALREKMVQNMEKSKITTTPENLLITSGSQQGIDLVARTFIGHGDVVIMEAPTYPGAIDVFRSRGATILTVPVDEDGMRVDMLHSLCEKHKPKLIYTTPTFHNPTGTIMPLQRRKVLLDIAESHHCLIMEDDPFSDIYFDRKPPLPIKSMDKTGHVIYLKGLSKTIAPGCRIGLIAASGSIFKRLYAAKANMDLGSPLLPQKVILPLVDSTKMEQHLKRLRAALKSRRDTVLAILTEQAPSGVTWHIPKGGLNVWIQLPAWLDSNVLLYEANKRHVSFLTGSACFAIENEHSTFRLSYSYANEKLLREGVMILCDIMQAMQPASSSSPTF</sequence>
<dbReference type="InterPro" id="IPR015422">
    <property type="entry name" value="PyrdxlP-dep_Trfase_small"/>
</dbReference>
<dbReference type="Pfam" id="PF00392">
    <property type="entry name" value="GntR"/>
    <property type="match status" value="1"/>
</dbReference>
<dbReference type="Proteomes" id="UP000027980">
    <property type="component" value="Chromosome"/>
</dbReference>
<dbReference type="InterPro" id="IPR051446">
    <property type="entry name" value="HTH_trans_reg/aminotransferase"/>
</dbReference>
<organism evidence="12 13">
    <name type="scientific">Terribacillus saccharophilus</name>
    <dbReference type="NCBI Taxonomy" id="361277"/>
    <lineage>
        <taxon>Bacteria</taxon>
        <taxon>Bacillati</taxon>
        <taxon>Bacillota</taxon>
        <taxon>Bacilli</taxon>
        <taxon>Bacillales</taxon>
        <taxon>Bacillaceae</taxon>
        <taxon>Terribacillus</taxon>
    </lineage>
</organism>
<dbReference type="RefSeq" id="WP_038558998.1">
    <property type="nucleotide sequence ID" value="NZ_CP008876.1"/>
</dbReference>
<dbReference type="InterPro" id="IPR000524">
    <property type="entry name" value="Tscrpt_reg_HTH_GntR"/>
</dbReference>
<keyword evidence="10" id="KW-0804">Transcription</keyword>
<dbReference type="HOGENOM" id="CLU_017584_0_1_9"/>
<dbReference type="OrthoDB" id="9802328at2"/>
<comment type="similarity">
    <text evidence="3">Belongs to the class-I pyridoxal-phosphate-dependent aminotransferase family.</text>
</comment>
<dbReference type="AlphaFoldDB" id="A0A075LI69"/>
<dbReference type="CDD" id="cd00609">
    <property type="entry name" value="AAT_like"/>
    <property type="match status" value="1"/>
</dbReference>
<dbReference type="Gene3D" id="3.40.640.10">
    <property type="entry name" value="Type I PLP-dependent aspartate aminotransferase-like (Major domain)"/>
    <property type="match status" value="1"/>
</dbReference>
<dbReference type="Gene3D" id="1.10.10.10">
    <property type="entry name" value="Winged helix-like DNA-binding domain superfamily/Winged helix DNA-binding domain"/>
    <property type="match status" value="1"/>
</dbReference>
<evidence type="ECO:0000259" key="11">
    <source>
        <dbReference type="PROSITE" id="PS50949"/>
    </source>
</evidence>
<evidence type="ECO:0000256" key="1">
    <source>
        <dbReference type="ARBA" id="ARBA00001933"/>
    </source>
</evidence>
<dbReference type="SUPFAM" id="SSF46785">
    <property type="entry name" value="Winged helix' DNA-binding domain"/>
    <property type="match status" value="1"/>
</dbReference>
<evidence type="ECO:0000313" key="12">
    <source>
        <dbReference type="EMBL" id="AIF65926.1"/>
    </source>
</evidence>
<comment type="cofactor">
    <cofactor evidence="1">
        <name>pyridoxal 5'-phosphate</name>
        <dbReference type="ChEBI" id="CHEBI:597326"/>
    </cofactor>
</comment>
<evidence type="ECO:0000256" key="6">
    <source>
        <dbReference type="ARBA" id="ARBA00022679"/>
    </source>
</evidence>
<feature type="domain" description="HTH gntR-type" evidence="11">
    <location>
        <begin position="10"/>
        <end position="78"/>
    </location>
</feature>
<evidence type="ECO:0000256" key="4">
    <source>
        <dbReference type="ARBA" id="ARBA00011738"/>
    </source>
</evidence>
<dbReference type="GeneID" id="34221783"/>
<reference evidence="12 13" key="1">
    <citation type="submission" date="2014-07" db="EMBL/GenBank/DDBJ databases">
        <title>Complete genome sequence of a moderately halophilic bacterium Terribacillus aidingensis MP602, isolated from Cryptomeria fortunei in Tianmu mountain in China.</title>
        <authorList>
            <person name="Wang Y."/>
            <person name="Lu P."/>
            <person name="Zhang L."/>
        </authorList>
    </citation>
    <scope>NUCLEOTIDE SEQUENCE [LARGE SCALE GENOMIC DNA]</scope>
    <source>
        <strain evidence="12 13">MP602</strain>
    </source>
</reference>
<protein>
    <submittedName>
        <fullName evidence="12">GntR family transcriptional regulator</fullName>
    </submittedName>
</protein>
<dbReference type="EMBL" id="CP008876">
    <property type="protein sequence ID" value="AIF65926.1"/>
    <property type="molecule type" value="Genomic_DNA"/>
</dbReference>
<dbReference type="InterPro" id="IPR015421">
    <property type="entry name" value="PyrdxlP-dep_Trfase_major"/>
</dbReference>
<gene>
    <name evidence="12" type="ORF">GZ22_04280</name>
</gene>
<dbReference type="CDD" id="cd07377">
    <property type="entry name" value="WHTH_GntR"/>
    <property type="match status" value="1"/>
</dbReference>
<keyword evidence="5" id="KW-0032">Aminotransferase</keyword>
<proteinExistence type="inferred from homology"/>
<evidence type="ECO:0000313" key="13">
    <source>
        <dbReference type="Proteomes" id="UP000027980"/>
    </source>
</evidence>
<dbReference type="KEGG" id="tap:GZ22_04280"/>
<evidence type="ECO:0000256" key="5">
    <source>
        <dbReference type="ARBA" id="ARBA00022576"/>
    </source>
</evidence>
<keyword evidence="9" id="KW-0238">DNA-binding</keyword>
<dbReference type="PANTHER" id="PTHR46577:SF1">
    <property type="entry name" value="HTH-TYPE TRANSCRIPTIONAL REGULATORY PROTEIN GABR"/>
    <property type="match status" value="1"/>
</dbReference>
<dbReference type="InterPro" id="IPR036388">
    <property type="entry name" value="WH-like_DNA-bd_sf"/>
</dbReference>
<keyword evidence="7" id="KW-0663">Pyridoxal phosphate</keyword>
<keyword evidence="8" id="KW-0805">Transcription regulation</keyword>
<dbReference type="PROSITE" id="PS50949">
    <property type="entry name" value="HTH_GNTR"/>
    <property type="match status" value="1"/>
</dbReference>
<dbReference type="SMART" id="SM00345">
    <property type="entry name" value="HTH_GNTR"/>
    <property type="match status" value="1"/>
</dbReference>
<name>A0A075LI69_9BACI</name>
<dbReference type="GO" id="GO:0003677">
    <property type="term" value="F:DNA binding"/>
    <property type="evidence" value="ECO:0007669"/>
    <property type="project" value="UniProtKB-KW"/>
</dbReference>
<dbReference type="InterPro" id="IPR036390">
    <property type="entry name" value="WH_DNA-bd_sf"/>
</dbReference>
<evidence type="ECO:0000256" key="10">
    <source>
        <dbReference type="ARBA" id="ARBA00023163"/>
    </source>
</evidence>
<dbReference type="PANTHER" id="PTHR46577">
    <property type="entry name" value="HTH-TYPE TRANSCRIPTIONAL REGULATORY PROTEIN GABR"/>
    <property type="match status" value="1"/>
</dbReference>
<evidence type="ECO:0000256" key="7">
    <source>
        <dbReference type="ARBA" id="ARBA00022898"/>
    </source>
</evidence>
<dbReference type="SUPFAM" id="SSF53383">
    <property type="entry name" value="PLP-dependent transferases"/>
    <property type="match status" value="1"/>
</dbReference>
<accession>A0A075LI69</accession>
<dbReference type="GO" id="GO:0003700">
    <property type="term" value="F:DNA-binding transcription factor activity"/>
    <property type="evidence" value="ECO:0007669"/>
    <property type="project" value="InterPro"/>
</dbReference>
<dbReference type="GO" id="GO:0030170">
    <property type="term" value="F:pyridoxal phosphate binding"/>
    <property type="evidence" value="ECO:0007669"/>
    <property type="project" value="InterPro"/>
</dbReference>
<dbReference type="GO" id="GO:0008483">
    <property type="term" value="F:transaminase activity"/>
    <property type="evidence" value="ECO:0007669"/>
    <property type="project" value="UniProtKB-KW"/>
</dbReference>